<gene>
    <name evidence="2" type="ORF">CEXT_336631</name>
</gene>
<comment type="caution">
    <text evidence="2">The sequence shown here is derived from an EMBL/GenBank/DDBJ whole genome shotgun (WGS) entry which is preliminary data.</text>
</comment>
<organism evidence="2 3">
    <name type="scientific">Caerostris extrusa</name>
    <name type="common">Bark spider</name>
    <name type="synonym">Caerostris bankana</name>
    <dbReference type="NCBI Taxonomy" id="172846"/>
    <lineage>
        <taxon>Eukaryota</taxon>
        <taxon>Metazoa</taxon>
        <taxon>Ecdysozoa</taxon>
        <taxon>Arthropoda</taxon>
        <taxon>Chelicerata</taxon>
        <taxon>Arachnida</taxon>
        <taxon>Araneae</taxon>
        <taxon>Araneomorphae</taxon>
        <taxon>Entelegynae</taxon>
        <taxon>Araneoidea</taxon>
        <taxon>Araneidae</taxon>
        <taxon>Caerostris</taxon>
    </lineage>
</organism>
<reference evidence="2 3" key="1">
    <citation type="submission" date="2021-06" db="EMBL/GenBank/DDBJ databases">
        <title>Caerostris extrusa draft genome.</title>
        <authorList>
            <person name="Kono N."/>
            <person name="Arakawa K."/>
        </authorList>
    </citation>
    <scope>NUCLEOTIDE SEQUENCE [LARGE SCALE GENOMIC DNA]</scope>
</reference>
<keyword evidence="3" id="KW-1185">Reference proteome</keyword>
<feature type="transmembrane region" description="Helical" evidence="1">
    <location>
        <begin position="48"/>
        <end position="66"/>
    </location>
</feature>
<sequence length="141" mass="16042">MPGTITIRSQQTLIKIFCKLLGRDISCFPKRIPTLLITFQIDDRWPNILTKGGWILILVALNFFLLPATHSRLCSLFFTPVLLFMETSNASIEQEIRERHITPSPSPVPSQDGTLGNSGWKRTTRYFTSVISTRSEIDRGF</sequence>
<dbReference type="Proteomes" id="UP001054945">
    <property type="component" value="Unassembled WGS sequence"/>
</dbReference>
<dbReference type="EMBL" id="BPLR01018476">
    <property type="protein sequence ID" value="GIY99937.1"/>
    <property type="molecule type" value="Genomic_DNA"/>
</dbReference>
<evidence type="ECO:0000256" key="1">
    <source>
        <dbReference type="SAM" id="Phobius"/>
    </source>
</evidence>
<keyword evidence="1" id="KW-0472">Membrane</keyword>
<proteinExistence type="predicted"/>
<evidence type="ECO:0000313" key="2">
    <source>
        <dbReference type="EMBL" id="GIY99937.1"/>
    </source>
</evidence>
<evidence type="ECO:0000313" key="3">
    <source>
        <dbReference type="Proteomes" id="UP001054945"/>
    </source>
</evidence>
<keyword evidence="1" id="KW-0812">Transmembrane</keyword>
<accession>A0AAV4XXM4</accession>
<keyword evidence="1" id="KW-1133">Transmembrane helix</keyword>
<protein>
    <submittedName>
        <fullName evidence="2">Uncharacterized protein</fullName>
    </submittedName>
</protein>
<name>A0AAV4XXM4_CAEEX</name>
<dbReference type="AlphaFoldDB" id="A0AAV4XXM4"/>